<dbReference type="GO" id="GO:0016747">
    <property type="term" value="F:acyltransferase activity, transferring groups other than amino-acyl groups"/>
    <property type="evidence" value="ECO:0007669"/>
    <property type="project" value="InterPro"/>
</dbReference>
<dbReference type="GO" id="GO:0046872">
    <property type="term" value="F:metal ion binding"/>
    <property type="evidence" value="ECO:0007669"/>
    <property type="project" value="InterPro"/>
</dbReference>
<dbReference type="SUPFAM" id="SSF55729">
    <property type="entry name" value="Acyl-CoA N-acyltransferases (Nat)"/>
    <property type="match status" value="1"/>
</dbReference>
<protein>
    <submittedName>
        <fullName evidence="4">Glutathione synthase</fullName>
    </submittedName>
</protein>
<dbReference type="PROSITE" id="PS51186">
    <property type="entry name" value="GNAT"/>
    <property type="match status" value="1"/>
</dbReference>
<dbReference type="Pfam" id="PF08443">
    <property type="entry name" value="RimK"/>
    <property type="match status" value="1"/>
</dbReference>
<dbReference type="InterPro" id="IPR000182">
    <property type="entry name" value="GNAT_dom"/>
</dbReference>
<dbReference type="InterPro" id="IPR011761">
    <property type="entry name" value="ATP-grasp"/>
</dbReference>
<dbReference type="PANTHER" id="PTHR21621:SF0">
    <property type="entry name" value="BETA-CITRYLGLUTAMATE SYNTHASE B-RELATED"/>
    <property type="match status" value="1"/>
</dbReference>
<evidence type="ECO:0000313" key="5">
    <source>
        <dbReference type="Proteomes" id="UP000324996"/>
    </source>
</evidence>
<dbReference type="InterPro" id="IPR016181">
    <property type="entry name" value="Acyl_CoA_acyltransferase"/>
</dbReference>
<keyword evidence="1" id="KW-0067">ATP-binding</keyword>
<dbReference type="InterPro" id="IPR004218">
    <property type="entry name" value="GSHS_ATP-bd"/>
</dbReference>
<dbReference type="GO" id="GO:0004363">
    <property type="term" value="F:glutathione synthase activity"/>
    <property type="evidence" value="ECO:0007669"/>
    <property type="project" value="InterPro"/>
</dbReference>
<dbReference type="PROSITE" id="PS50975">
    <property type="entry name" value="ATP_GRASP"/>
    <property type="match status" value="1"/>
</dbReference>
<dbReference type="Pfam" id="PF02955">
    <property type="entry name" value="GSH-S_ATP"/>
    <property type="match status" value="1"/>
</dbReference>
<proteinExistence type="predicted"/>
<dbReference type="GO" id="GO:0018169">
    <property type="term" value="F:ribosomal S6-glutamic acid ligase activity"/>
    <property type="evidence" value="ECO:0007669"/>
    <property type="project" value="TreeGrafter"/>
</dbReference>
<comment type="caution">
    <text evidence="4">The sequence shown here is derived from an EMBL/GenBank/DDBJ whole genome shotgun (WGS) entry which is preliminary data.</text>
</comment>
<gene>
    <name evidence="4" type="ORF">JCM17846_22570</name>
</gene>
<dbReference type="InterPro" id="IPR017534">
    <property type="entry name" value="GNAT-acetyltransferase"/>
</dbReference>
<dbReference type="GO" id="GO:0005737">
    <property type="term" value="C:cytoplasm"/>
    <property type="evidence" value="ECO:0007669"/>
    <property type="project" value="TreeGrafter"/>
</dbReference>
<evidence type="ECO:0000313" key="4">
    <source>
        <dbReference type="EMBL" id="GER04575.1"/>
    </source>
</evidence>
<dbReference type="GO" id="GO:0005524">
    <property type="term" value="F:ATP binding"/>
    <property type="evidence" value="ECO:0007669"/>
    <property type="project" value="UniProtKB-UniRule"/>
</dbReference>
<organism evidence="4 5">
    <name type="scientific">Iodidimonas nitroreducens</name>
    <dbReference type="NCBI Taxonomy" id="1236968"/>
    <lineage>
        <taxon>Bacteria</taxon>
        <taxon>Pseudomonadati</taxon>
        <taxon>Pseudomonadota</taxon>
        <taxon>Alphaproteobacteria</taxon>
        <taxon>Iodidimonadales</taxon>
        <taxon>Iodidimonadaceae</taxon>
        <taxon>Iodidimonas</taxon>
    </lineage>
</organism>
<dbReference type="SUPFAM" id="SSF56059">
    <property type="entry name" value="Glutathione synthetase ATP-binding domain-like"/>
    <property type="match status" value="1"/>
</dbReference>
<reference evidence="4 5" key="1">
    <citation type="submission" date="2019-09" db="EMBL/GenBank/DDBJ databases">
        <title>NBRP : Genome information of microbial organism related human and environment.</title>
        <authorList>
            <person name="Hattori M."/>
            <person name="Oshima K."/>
            <person name="Inaba H."/>
            <person name="Suda W."/>
            <person name="Sakamoto M."/>
            <person name="Iino T."/>
            <person name="Kitahara M."/>
            <person name="Oshida Y."/>
            <person name="Iida T."/>
            <person name="Kudo T."/>
            <person name="Itoh T."/>
            <person name="Ohkuma M."/>
        </authorList>
    </citation>
    <scope>NUCLEOTIDE SEQUENCE [LARGE SCALE GENOMIC DNA]</scope>
    <source>
        <strain evidence="4 5">Q-1</strain>
    </source>
</reference>
<dbReference type="GO" id="GO:0009432">
    <property type="term" value="P:SOS response"/>
    <property type="evidence" value="ECO:0007669"/>
    <property type="project" value="TreeGrafter"/>
</dbReference>
<dbReference type="AlphaFoldDB" id="A0A5A7NA96"/>
<dbReference type="EMBL" id="BKCN01000011">
    <property type="protein sequence ID" value="GER04575.1"/>
    <property type="molecule type" value="Genomic_DNA"/>
</dbReference>
<dbReference type="Pfam" id="PF00583">
    <property type="entry name" value="Acetyltransf_1"/>
    <property type="match status" value="1"/>
</dbReference>
<keyword evidence="1" id="KW-0547">Nucleotide-binding</keyword>
<feature type="domain" description="N-acetyltransferase" evidence="3">
    <location>
        <begin position="95"/>
        <end position="245"/>
    </location>
</feature>
<evidence type="ECO:0000259" key="3">
    <source>
        <dbReference type="PROSITE" id="PS51186"/>
    </source>
</evidence>
<dbReference type="Proteomes" id="UP000324996">
    <property type="component" value="Unassembled WGS sequence"/>
</dbReference>
<dbReference type="Gene3D" id="3.30.1490.20">
    <property type="entry name" value="ATP-grasp fold, A domain"/>
    <property type="match status" value="1"/>
</dbReference>
<evidence type="ECO:0000256" key="1">
    <source>
        <dbReference type="PROSITE-ProRule" id="PRU00409"/>
    </source>
</evidence>
<keyword evidence="5" id="KW-1185">Reference proteome</keyword>
<evidence type="ECO:0000259" key="2">
    <source>
        <dbReference type="PROSITE" id="PS50975"/>
    </source>
</evidence>
<sequence>MRAQSLKPQHKTMAHDAFIDCGWGRLYFAQTFDRLDDVVEALRQEMPQQRDIAFYLRDPHVALSKAPQELFLDPSHTYRLDLHTYQPAVRRFRGFHIRRLSHRSDIAEINRIYAARNMVQVDPSFFWDRRDSRSLTYYVAQDDESGALVGTVTGVNHYQAYHDPERGASLWCLAVDPQSPYPGIGEALVRRLAEHFQARGNAYMDLSVMHDNEQAIALYEKLGFQRLPFFALKNKNSINEKLFAGPSFDANFNPYALIIVNEARRRGIHVDVLDAENGYFRLSFGGRSVICRESLTELTSAIAMSRCADKMVTRRLLGAANIRVPAQQQAALNPDRNADFLHEHGAIVVKPRHGEQGRGVSVNITDAAHLEQAVEAARRVDDHVLLEEYFDGIDLRIIVIGFKLVAAAIRRPAAIIGDGSSTIEALIKAQSRRRMAATNGESRIPIDQETERTIRNGGFELSTILPAKKQLFVRKTANLHTGGTLHDVTDRLHPHLCQAAITCAKTIDIPVVGVDMIVKSPSEPDYIVIEANERPGLANHEPQPTAERFIDLLFPHSLPTDLKLSKDIGGGS</sequence>
<dbReference type="InterPro" id="IPR013651">
    <property type="entry name" value="ATP-grasp_RimK-type"/>
</dbReference>
<accession>A0A5A7NA96</accession>
<dbReference type="PANTHER" id="PTHR21621">
    <property type="entry name" value="RIBOSOMAL PROTEIN S6 MODIFICATION PROTEIN"/>
    <property type="match status" value="1"/>
</dbReference>
<dbReference type="InterPro" id="IPR013815">
    <property type="entry name" value="ATP_grasp_subdomain_1"/>
</dbReference>
<dbReference type="Gene3D" id="3.40.630.30">
    <property type="match status" value="1"/>
</dbReference>
<name>A0A5A7NA96_9PROT</name>
<dbReference type="Gene3D" id="3.30.470.20">
    <property type="entry name" value="ATP-grasp fold, B domain"/>
    <property type="match status" value="2"/>
</dbReference>
<dbReference type="NCBIfam" id="TIGR03103">
    <property type="entry name" value="trio_acet_GNAT"/>
    <property type="match status" value="1"/>
</dbReference>
<feature type="domain" description="ATP-grasp" evidence="2">
    <location>
        <begin position="314"/>
        <end position="558"/>
    </location>
</feature>